<evidence type="ECO:0000256" key="3">
    <source>
        <dbReference type="PROSITE-ProRule" id="PRU00023"/>
    </source>
</evidence>
<dbReference type="CDD" id="cd09917">
    <property type="entry name" value="F-box_SF"/>
    <property type="match status" value="1"/>
</dbReference>
<evidence type="ECO:0000313" key="5">
    <source>
        <dbReference type="EMBL" id="CCE31798.1"/>
    </source>
</evidence>
<evidence type="ECO:0000259" key="4">
    <source>
        <dbReference type="PROSITE" id="PS50181"/>
    </source>
</evidence>
<dbReference type="Pfam" id="PF12937">
    <property type="entry name" value="F-box-like"/>
    <property type="match status" value="1"/>
</dbReference>
<protein>
    <recommendedName>
        <fullName evidence="4">F-box domain-containing protein</fullName>
    </recommendedName>
</protein>
<dbReference type="SUPFAM" id="SSF81383">
    <property type="entry name" value="F-box domain"/>
    <property type="match status" value="1"/>
</dbReference>
<evidence type="ECO:0000256" key="1">
    <source>
        <dbReference type="ARBA" id="ARBA00022737"/>
    </source>
</evidence>
<dbReference type="VEuPathDB" id="FungiDB:CPUR_05653"/>
<dbReference type="STRING" id="1111077.M1WCS6"/>
<name>M1WCS6_CLAP2</name>
<sequence>MGSPAREADLMTRRGGVDESRCLLVLLPPETKMQIISHLSTQNSLSRLGQSCRAWHEVANEELYKRDSRENNSFAIKWMAFHAVDEQTTDSAIRTLEISRRWGGQIDAVQPHLLQSHRALSKRDPIMYETSTALHFAVLLGNMRLTKTILDMKASLTIQCSPVLWRSMGSKELSRKVEYFRRVLNGLFNPSGPVFPLFLAFLQGDTGMCELLVEHGAGREAIIVDSDTDPKAMSILHFAAADPTTDYRQWRCLFDRFREHIDEPSPQLARYTPLHIALKTGCTQGMQIAVESGADKESRSDVLHTPLSLGIQELKFQWNMDSRTFEEHMRCLRKFVDLGASVNPEGDSPLGIAMRPYMLDPVNYPLMRHVIYFLLEHHVDINRPLLLPYESVVFGIIRGIILNDKNRRSLKLLKQLLTDLIDRGLNITAVPGQTSPLYRVLINRKAEPKWLFDLLCEKGATIHAYEVDGAFLRWCDISRFWRKNKYNAWWQHQGQEDEIFQKWCEHPYNAWWWQHVKKIPPYVVSLAYEKAPNKKGQLYDILTHLPLSKLGL</sequence>
<feature type="repeat" description="ANK" evidence="3">
    <location>
        <begin position="269"/>
        <end position="301"/>
    </location>
</feature>
<dbReference type="AlphaFoldDB" id="M1WCS6"/>
<comment type="caution">
    <text evidence="5">The sequence shown here is derived from an EMBL/GenBank/DDBJ whole genome shotgun (WGS) entry which is preliminary data.</text>
</comment>
<dbReference type="Proteomes" id="UP000016801">
    <property type="component" value="Unassembled WGS sequence"/>
</dbReference>
<dbReference type="InterPro" id="IPR001810">
    <property type="entry name" value="F-box_dom"/>
</dbReference>
<dbReference type="InterPro" id="IPR002110">
    <property type="entry name" value="Ankyrin_rpt"/>
</dbReference>
<feature type="domain" description="F-box" evidence="4">
    <location>
        <begin position="21"/>
        <end position="67"/>
    </location>
</feature>
<proteinExistence type="predicted"/>
<keyword evidence="6" id="KW-1185">Reference proteome</keyword>
<dbReference type="InterPro" id="IPR036770">
    <property type="entry name" value="Ankyrin_rpt-contain_sf"/>
</dbReference>
<dbReference type="OrthoDB" id="195446at2759"/>
<dbReference type="PROSITE" id="PS50181">
    <property type="entry name" value="FBOX"/>
    <property type="match status" value="1"/>
</dbReference>
<dbReference type="InterPro" id="IPR036047">
    <property type="entry name" value="F-box-like_dom_sf"/>
</dbReference>
<dbReference type="SMART" id="SM00248">
    <property type="entry name" value="ANK"/>
    <property type="match status" value="4"/>
</dbReference>
<dbReference type="Gene3D" id="1.25.40.20">
    <property type="entry name" value="Ankyrin repeat-containing domain"/>
    <property type="match status" value="2"/>
</dbReference>
<evidence type="ECO:0000256" key="2">
    <source>
        <dbReference type="ARBA" id="ARBA00023043"/>
    </source>
</evidence>
<dbReference type="PANTHER" id="PTHR24198:SF165">
    <property type="entry name" value="ANKYRIN REPEAT-CONTAINING PROTEIN-RELATED"/>
    <property type="match status" value="1"/>
</dbReference>
<dbReference type="HOGENOM" id="CLU_014359_0_0_1"/>
<dbReference type="EMBL" id="CAGA01000034">
    <property type="protein sequence ID" value="CCE31798.1"/>
    <property type="molecule type" value="Genomic_DNA"/>
</dbReference>
<dbReference type="PANTHER" id="PTHR24198">
    <property type="entry name" value="ANKYRIN REPEAT AND PROTEIN KINASE DOMAIN-CONTAINING PROTEIN"/>
    <property type="match status" value="1"/>
</dbReference>
<keyword evidence="2 3" id="KW-0040">ANK repeat</keyword>
<dbReference type="PROSITE" id="PS50088">
    <property type="entry name" value="ANK_REPEAT"/>
    <property type="match status" value="1"/>
</dbReference>
<accession>M1WCS6</accession>
<organism evidence="5 6">
    <name type="scientific">Claviceps purpurea (strain 20.1)</name>
    <name type="common">Ergot fungus</name>
    <name type="synonym">Sphacelia segetum</name>
    <dbReference type="NCBI Taxonomy" id="1111077"/>
    <lineage>
        <taxon>Eukaryota</taxon>
        <taxon>Fungi</taxon>
        <taxon>Dikarya</taxon>
        <taxon>Ascomycota</taxon>
        <taxon>Pezizomycotina</taxon>
        <taxon>Sordariomycetes</taxon>
        <taxon>Hypocreomycetidae</taxon>
        <taxon>Hypocreales</taxon>
        <taxon>Clavicipitaceae</taxon>
        <taxon>Claviceps</taxon>
    </lineage>
</organism>
<dbReference type="PhylomeDB" id="M1WCS6"/>
<gene>
    <name evidence="5" type="ORF">CPUR_05653</name>
</gene>
<reference evidence="5 6" key="1">
    <citation type="journal article" date="2013" name="PLoS Genet.">
        <title>Plant-symbiotic fungi as chemical engineers: Multi-genome analysis of the Clavicipitaceae reveals dynamics of alkaloid loci.</title>
        <authorList>
            <person name="Schardl C.L."/>
            <person name="Young C.A."/>
            <person name="Hesse U."/>
            <person name="Amyotte S.G."/>
            <person name="Andreeva K."/>
            <person name="Calie P.J."/>
            <person name="Fleetwood D.J."/>
            <person name="Haws D.C."/>
            <person name="Moore N."/>
            <person name="Oeser B."/>
            <person name="Panaccione D.G."/>
            <person name="Schweri K.K."/>
            <person name="Voisey C.R."/>
            <person name="Farman M.L."/>
            <person name="Jaromczyk J.W."/>
            <person name="Roe B.A."/>
            <person name="O'Sullivan D.M."/>
            <person name="Scott B."/>
            <person name="Tudzynski P."/>
            <person name="An Z."/>
            <person name="Arnaoudova E.G."/>
            <person name="Bullock C.T."/>
            <person name="Charlton N.D."/>
            <person name="Chen L."/>
            <person name="Cox M."/>
            <person name="Dinkins R.D."/>
            <person name="Florea S."/>
            <person name="Glenn A.E."/>
            <person name="Gordon A."/>
            <person name="Gueldener U."/>
            <person name="Harris D.R."/>
            <person name="Hollin W."/>
            <person name="Jaromczyk J."/>
            <person name="Johnson R.D."/>
            <person name="Khan A.K."/>
            <person name="Leistner E."/>
            <person name="Leuchtmann A."/>
            <person name="Li C."/>
            <person name="Liu J."/>
            <person name="Liu J."/>
            <person name="Liu M."/>
            <person name="Mace W."/>
            <person name="Machado C."/>
            <person name="Nagabhyru P."/>
            <person name="Pan J."/>
            <person name="Schmid J."/>
            <person name="Sugawara K."/>
            <person name="Steiner U."/>
            <person name="Takach J.E."/>
            <person name="Tanaka E."/>
            <person name="Webb J.S."/>
            <person name="Wilson E.V."/>
            <person name="Wiseman J.L."/>
            <person name="Yoshida R."/>
            <person name="Zeng Z."/>
        </authorList>
    </citation>
    <scope>NUCLEOTIDE SEQUENCE [LARGE SCALE GENOMIC DNA]</scope>
    <source>
        <strain evidence="5 6">20.1</strain>
    </source>
</reference>
<evidence type="ECO:0000313" key="6">
    <source>
        <dbReference type="Proteomes" id="UP000016801"/>
    </source>
</evidence>
<dbReference type="SUPFAM" id="SSF48403">
    <property type="entry name" value="Ankyrin repeat"/>
    <property type="match status" value="1"/>
</dbReference>
<keyword evidence="1" id="KW-0677">Repeat</keyword>